<organism evidence="1 2">
    <name type="scientific">Psylliodes chrysocephalus</name>
    <dbReference type="NCBI Taxonomy" id="3402493"/>
    <lineage>
        <taxon>Eukaryota</taxon>
        <taxon>Metazoa</taxon>
        <taxon>Ecdysozoa</taxon>
        <taxon>Arthropoda</taxon>
        <taxon>Hexapoda</taxon>
        <taxon>Insecta</taxon>
        <taxon>Pterygota</taxon>
        <taxon>Neoptera</taxon>
        <taxon>Endopterygota</taxon>
        <taxon>Coleoptera</taxon>
        <taxon>Polyphaga</taxon>
        <taxon>Cucujiformia</taxon>
        <taxon>Chrysomeloidea</taxon>
        <taxon>Chrysomelidae</taxon>
        <taxon>Galerucinae</taxon>
        <taxon>Alticini</taxon>
        <taxon>Psylliodes</taxon>
    </lineage>
</organism>
<dbReference type="OrthoDB" id="6747455at2759"/>
<sequence length="183" mass="21535">MEEKLKKFYLYCMLPQLVDPRIRYIIKRRGEFPYNDFFKHSSKRLDHLTSLKKKKIRANCFDFKDKCLFCEVPASTAREKKKNASQNKHSIRLISEPEFKSQLVAEITAHINIDKYKVMLDRISEINLVAVGARYHQACLLVFFKLPEKLATESKQMGRPRDTDISAQMNRIADYIRETGEDI</sequence>
<proteinExistence type="predicted"/>
<reference evidence="1" key="1">
    <citation type="submission" date="2022-01" db="EMBL/GenBank/DDBJ databases">
        <authorList>
            <person name="King R."/>
        </authorList>
    </citation>
    <scope>NUCLEOTIDE SEQUENCE</scope>
</reference>
<evidence type="ECO:0000313" key="1">
    <source>
        <dbReference type="EMBL" id="CAH1110442.1"/>
    </source>
</evidence>
<dbReference type="EMBL" id="OV651817">
    <property type="protein sequence ID" value="CAH1110442.1"/>
    <property type="molecule type" value="Genomic_DNA"/>
</dbReference>
<gene>
    <name evidence="1" type="ORF">PSYICH_LOCUS11557</name>
</gene>
<evidence type="ECO:0000313" key="2">
    <source>
        <dbReference type="Proteomes" id="UP001153636"/>
    </source>
</evidence>
<dbReference type="AlphaFoldDB" id="A0A9P0CW10"/>
<name>A0A9P0CW10_9CUCU</name>
<keyword evidence="2" id="KW-1185">Reference proteome</keyword>
<protein>
    <submittedName>
        <fullName evidence="1">Uncharacterized protein</fullName>
    </submittedName>
</protein>
<accession>A0A9P0CW10</accession>
<dbReference type="Proteomes" id="UP001153636">
    <property type="component" value="Chromosome 5"/>
</dbReference>